<feature type="domain" description="Cathepsin propeptide inhibitor" evidence="5">
    <location>
        <begin position="52"/>
        <end position="109"/>
    </location>
</feature>
<dbReference type="InterPro" id="IPR038765">
    <property type="entry name" value="Papain-like_cys_pep_sf"/>
</dbReference>
<evidence type="ECO:0000256" key="2">
    <source>
        <dbReference type="ARBA" id="ARBA00023145"/>
    </source>
</evidence>
<evidence type="ECO:0000259" key="5">
    <source>
        <dbReference type="SMART" id="SM00848"/>
    </source>
</evidence>
<dbReference type="AlphaFoldDB" id="A0A078ADX5"/>
<accession>A0A078ADX5</accession>
<dbReference type="SMART" id="SM00848">
    <property type="entry name" value="Inhibitor_I29"/>
    <property type="match status" value="1"/>
</dbReference>
<dbReference type="InParanoid" id="A0A078ADX5"/>
<sequence length="374" mass="43132">MIKQRTTQLIFGAIITIALFGAYILITQLQRGENNFPNKEILNGQDNDLYLFTDYIRDFNKIYEDINHFKEAFTNFKEQLAQIQRFNSESTTDLKLGLNQYSDLSQNDYSKILQVANFNGSESNQVISTDTVIQQITEIDQVSDYRILQQLPTSLDFRTKNNYLSPVKNQGKCASAYAFAPMALIEYLYRKNNYQKYKDIDFSEQYIVDCSNGYLSQNFGCIKGTVYHSLLFMQRYKFPLEKNYPYVGRSKKCDSSAFQSQENYGISSFLQFQVQFSSQLQQIVQEGPIVALVASQSPAFRSYKSGIITPSRCIGNPDHAVLIIGYGISYDKKYWIFSNSWGTSWGENGFGKIEMNDLDFGTCMMYFELYKINI</sequence>
<dbReference type="OMA" id="YEDINHF"/>
<proteinExistence type="inferred from homology"/>
<dbReference type="InterPro" id="IPR000668">
    <property type="entry name" value="Peptidase_C1A_C"/>
</dbReference>
<keyword evidence="3" id="KW-0472">Membrane</keyword>
<organism evidence="6 7">
    <name type="scientific">Stylonychia lemnae</name>
    <name type="common">Ciliate</name>
    <dbReference type="NCBI Taxonomy" id="5949"/>
    <lineage>
        <taxon>Eukaryota</taxon>
        <taxon>Sar</taxon>
        <taxon>Alveolata</taxon>
        <taxon>Ciliophora</taxon>
        <taxon>Intramacronucleata</taxon>
        <taxon>Spirotrichea</taxon>
        <taxon>Stichotrichia</taxon>
        <taxon>Sporadotrichida</taxon>
        <taxon>Oxytrichidae</taxon>
        <taxon>Stylonychinae</taxon>
        <taxon>Stylonychia</taxon>
    </lineage>
</organism>
<dbReference type="Pfam" id="PF00112">
    <property type="entry name" value="Peptidase_C1"/>
    <property type="match status" value="1"/>
</dbReference>
<dbReference type="InterPro" id="IPR013128">
    <property type="entry name" value="Peptidase_C1A"/>
</dbReference>
<dbReference type="CDD" id="cd02248">
    <property type="entry name" value="Peptidase_C1A"/>
    <property type="match status" value="1"/>
</dbReference>
<evidence type="ECO:0000256" key="1">
    <source>
        <dbReference type="ARBA" id="ARBA00008455"/>
    </source>
</evidence>
<reference evidence="6 7" key="1">
    <citation type="submission" date="2014-06" db="EMBL/GenBank/DDBJ databases">
        <authorList>
            <person name="Swart Estienne"/>
        </authorList>
    </citation>
    <scope>NUCLEOTIDE SEQUENCE [LARGE SCALE GENOMIC DNA]</scope>
    <source>
        <strain evidence="6 7">130c</strain>
    </source>
</reference>
<dbReference type="SMART" id="SM00645">
    <property type="entry name" value="Pept_C1"/>
    <property type="match status" value="1"/>
</dbReference>
<feature type="transmembrane region" description="Helical" evidence="3">
    <location>
        <begin position="9"/>
        <end position="26"/>
    </location>
</feature>
<dbReference type="GO" id="GO:0006508">
    <property type="term" value="P:proteolysis"/>
    <property type="evidence" value="ECO:0007669"/>
    <property type="project" value="InterPro"/>
</dbReference>
<dbReference type="EMBL" id="CCKQ01008947">
    <property type="protein sequence ID" value="CDW80414.1"/>
    <property type="molecule type" value="Genomic_DNA"/>
</dbReference>
<dbReference type="InterPro" id="IPR039417">
    <property type="entry name" value="Peptidase_C1A_papain-like"/>
</dbReference>
<evidence type="ECO:0000313" key="6">
    <source>
        <dbReference type="EMBL" id="CDW80414.1"/>
    </source>
</evidence>
<dbReference type="Gene3D" id="3.90.70.10">
    <property type="entry name" value="Cysteine proteinases"/>
    <property type="match status" value="1"/>
</dbReference>
<keyword evidence="2" id="KW-0865">Zymogen</keyword>
<feature type="domain" description="Peptidase C1A papain C-terminal" evidence="4">
    <location>
        <begin position="151"/>
        <end position="368"/>
    </location>
</feature>
<dbReference type="OrthoDB" id="190265at2759"/>
<evidence type="ECO:0000259" key="4">
    <source>
        <dbReference type="SMART" id="SM00645"/>
    </source>
</evidence>
<comment type="similarity">
    <text evidence="1">Belongs to the peptidase C1 family.</text>
</comment>
<dbReference type="SUPFAM" id="SSF54001">
    <property type="entry name" value="Cysteine proteinases"/>
    <property type="match status" value="1"/>
</dbReference>
<keyword evidence="7" id="KW-1185">Reference proteome</keyword>
<gene>
    <name evidence="6" type="primary">Contig15428.g16443</name>
    <name evidence="6" type="ORF">STYLEM_9412</name>
</gene>
<protein>
    <submittedName>
        <fullName evidence="6">Cysteine proteinase aalp</fullName>
    </submittedName>
</protein>
<dbReference type="PANTHER" id="PTHR12411">
    <property type="entry name" value="CYSTEINE PROTEASE FAMILY C1-RELATED"/>
    <property type="match status" value="1"/>
</dbReference>
<dbReference type="Pfam" id="PF08246">
    <property type="entry name" value="Inhibitor_I29"/>
    <property type="match status" value="1"/>
</dbReference>
<keyword evidence="3" id="KW-1133">Transmembrane helix</keyword>
<name>A0A078ADX5_STYLE</name>
<evidence type="ECO:0000256" key="3">
    <source>
        <dbReference type="SAM" id="Phobius"/>
    </source>
</evidence>
<dbReference type="PRINTS" id="PR00705">
    <property type="entry name" value="PAPAIN"/>
</dbReference>
<evidence type="ECO:0000313" key="7">
    <source>
        <dbReference type="Proteomes" id="UP000039865"/>
    </source>
</evidence>
<keyword evidence="3" id="KW-0812">Transmembrane</keyword>
<dbReference type="GO" id="GO:0008234">
    <property type="term" value="F:cysteine-type peptidase activity"/>
    <property type="evidence" value="ECO:0007669"/>
    <property type="project" value="InterPro"/>
</dbReference>
<dbReference type="Proteomes" id="UP000039865">
    <property type="component" value="Unassembled WGS sequence"/>
</dbReference>
<dbReference type="InterPro" id="IPR013201">
    <property type="entry name" value="Prot_inhib_I29"/>
</dbReference>